<feature type="coiled-coil region" evidence="1">
    <location>
        <begin position="363"/>
        <end position="408"/>
    </location>
</feature>
<organism evidence="2 3">
    <name type="scientific">Riccia sorocarpa</name>
    <dbReference type="NCBI Taxonomy" id="122646"/>
    <lineage>
        <taxon>Eukaryota</taxon>
        <taxon>Viridiplantae</taxon>
        <taxon>Streptophyta</taxon>
        <taxon>Embryophyta</taxon>
        <taxon>Marchantiophyta</taxon>
        <taxon>Marchantiopsida</taxon>
        <taxon>Marchantiidae</taxon>
        <taxon>Marchantiales</taxon>
        <taxon>Ricciaceae</taxon>
        <taxon>Riccia</taxon>
    </lineage>
</organism>
<evidence type="ECO:0000313" key="2">
    <source>
        <dbReference type="EMBL" id="KAL3687755.1"/>
    </source>
</evidence>
<dbReference type="Proteomes" id="UP001633002">
    <property type="component" value="Unassembled WGS sequence"/>
</dbReference>
<reference evidence="2 3" key="1">
    <citation type="submission" date="2024-09" db="EMBL/GenBank/DDBJ databases">
        <title>Chromosome-scale assembly of Riccia sorocarpa.</title>
        <authorList>
            <person name="Paukszto L."/>
        </authorList>
    </citation>
    <scope>NUCLEOTIDE SEQUENCE [LARGE SCALE GENOMIC DNA]</scope>
    <source>
        <strain evidence="2">LP-2024</strain>
        <tissue evidence="2">Aerial parts of the thallus</tissue>
    </source>
</reference>
<keyword evidence="3" id="KW-1185">Reference proteome</keyword>
<sequence length="569" mass="63959">MVKYVTGLQRHCLPTDVFFWTIFNTDAEGDRLVIKGANRNANVIGWLEIAVAFGAHHDPQEEFRSNKMMQSKLRDLQPELFLPQAVESNPNKKLVNWQRYEECLYYREAAPYGPTYYLMTIIAEIFWSAGRASRFLTPMVYAYLRSLNGHQTNWAKAILNSLRTEIVSLQNRGKAKENPKARTIMWAPVLVHIVYAFRSTIFAGTPLQESEQWLRWSHLTKDGDMTLSDLEGKFPDSIGVAAVSDDVSSDSAIQVRNVSRSRVTGMANNQVPGKRKAVAVQEDNDPDDNRVMPALDIVVQEQVSVASLWKGKHEGLLRANIELSSKMAEKDKDCLVKEAEWKKTVAALRDELASVRVADGLAIEGFQMQKQVLEGELKRLKNSSTPVVEGLKEKVAKLEEELSAKEWLQEQYNAISDYIREKEESWRVAQAEATKAFESTISGLQDELEAKQNALTEALREIVSLNTCSQPVVITLKDKLSSVEAELSCKTLAGMKYKKALDSEIVITSELQLKIEGLDDEINKLKFALERADASSKIACVELSHAKKDLRLLQLETDNDMALSGSSRS</sequence>
<keyword evidence="1" id="KW-0175">Coiled coil</keyword>
<evidence type="ECO:0000313" key="3">
    <source>
        <dbReference type="Proteomes" id="UP001633002"/>
    </source>
</evidence>
<evidence type="ECO:0008006" key="4">
    <source>
        <dbReference type="Google" id="ProtNLM"/>
    </source>
</evidence>
<proteinExistence type="predicted"/>
<comment type="caution">
    <text evidence="2">The sequence shown here is derived from an EMBL/GenBank/DDBJ whole genome shotgun (WGS) entry which is preliminary data.</text>
</comment>
<name>A0ABD3HC25_9MARC</name>
<accession>A0ABD3HC25</accession>
<dbReference type="EMBL" id="JBJQOH010000004">
    <property type="protein sequence ID" value="KAL3687755.1"/>
    <property type="molecule type" value="Genomic_DNA"/>
</dbReference>
<gene>
    <name evidence="2" type="ORF">R1sor_014064</name>
</gene>
<dbReference type="AlphaFoldDB" id="A0ABD3HC25"/>
<protein>
    <recommendedName>
        <fullName evidence="4">Aminotransferase-like plant mobile domain-containing protein</fullName>
    </recommendedName>
</protein>
<evidence type="ECO:0000256" key="1">
    <source>
        <dbReference type="SAM" id="Coils"/>
    </source>
</evidence>